<sequence>MSDHVTSLPLSSDLAYETSLVFWRMVTSIFFREIRPRGAFHIPREGPVIFVAAPHHNQFLDPLLLTLQVHRETRRRTQFLIAAKSMKRKAVGFFAKLMSSIPVVRAADEAKPGKGLIRLSDTDPCVVLGEGTSFRSQFSSKTQIMLPKNLNFAVAEVVEVISDTELRIKKEFGGENGKGTARFREAVKESDGRGITYKALPFVDQQEMYGHVYQRLKEGRCIGIFPEGGSHDRTDLLPLKAGVSMMALGAMANDSNVKVKVVPVGLSYFHPHRFRSRAVVEFGAAMDVPEELVNMFKEGGPSKRTAVAKLLDLIYDGLKTVTIRAPDYDTLMLIQAARRLYKPPGQHLTLGQVVELNKRFLEGYLQLKDEPKIQDLRNKVLKYNRLLRDLGLRDHQVPRATKAGWKTFGLLLYRILLLMVWSTVALPGVILNGPIFILASIISRKKAKEALAASTVKVAGRDVLGSWKVLISLGAAPLLYGLYAFIATAVMIRAGAPLKYRLWTPFIVVSALPFIGYAALKFGEAGMDVLKSLRPLIVSLAPGQARTLSRLKVMREELANELAASINEFGPKMYEDFDQWRILVPSASVPPSTGKPGLWRRKSGVGAVDAQGNLLAHPMTWLDERLFGWSKSANRGTSAWAGATRSQEISRAATPDLSEDEEVADYDNVLGYLPIYEGVPHGHYRSRSKQNSYADLQKLRMSAIGKVYAGLTRDAGDTHGNIETHPSPLGEGEGIHFRHGHRERKASLSDGVTVDRIAAVDKQEEFKEVTEELNREIQEHRHEAKA</sequence>
<reference evidence="1" key="1">
    <citation type="submission" date="2019-10" db="EMBL/GenBank/DDBJ databases">
        <authorList>
            <consortium name="DOE Joint Genome Institute"/>
            <person name="Kuo A."/>
            <person name="Miyauchi S."/>
            <person name="Kiss E."/>
            <person name="Drula E."/>
            <person name="Kohler A."/>
            <person name="Sanchez-Garcia M."/>
            <person name="Andreopoulos B."/>
            <person name="Barry K.W."/>
            <person name="Bonito G."/>
            <person name="Buee M."/>
            <person name="Carver A."/>
            <person name="Chen C."/>
            <person name="Cichocki N."/>
            <person name="Clum A."/>
            <person name="Culley D."/>
            <person name="Crous P.W."/>
            <person name="Fauchery L."/>
            <person name="Girlanda M."/>
            <person name="Hayes R."/>
            <person name="Keri Z."/>
            <person name="Labutti K."/>
            <person name="Lipzen A."/>
            <person name="Lombard V."/>
            <person name="Magnuson J."/>
            <person name="Maillard F."/>
            <person name="Morin E."/>
            <person name="Murat C."/>
            <person name="Nolan M."/>
            <person name="Ohm R."/>
            <person name="Pangilinan J."/>
            <person name="Pereira M."/>
            <person name="Perotto S."/>
            <person name="Peter M."/>
            <person name="Riley R."/>
            <person name="Sitrit Y."/>
            <person name="Stielow B."/>
            <person name="Szollosi G."/>
            <person name="Zifcakova L."/>
            <person name="Stursova M."/>
            <person name="Spatafora J.W."/>
            <person name="Tedersoo L."/>
            <person name="Vaario L.-M."/>
            <person name="Yamada A."/>
            <person name="Yan M."/>
            <person name="Wang P."/>
            <person name="Xu J."/>
            <person name="Bruns T."/>
            <person name="Baldrian P."/>
            <person name="Vilgalys R."/>
            <person name="Henrissat B."/>
            <person name="Grigoriev I.V."/>
            <person name="Hibbett D."/>
            <person name="Nagy L.G."/>
            <person name="Martin F.M."/>
        </authorList>
    </citation>
    <scope>NUCLEOTIDE SEQUENCE</scope>
    <source>
        <strain evidence="1">P2</strain>
    </source>
</reference>
<name>A0ACB6ZTZ6_THEGA</name>
<evidence type="ECO:0000313" key="1">
    <source>
        <dbReference type="EMBL" id="KAF9653082.1"/>
    </source>
</evidence>
<dbReference type="Proteomes" id="UP000886501">
    <property type="component" value="Unassembled WGS sequence"/>
</dbReference>
<keyword evidence="2" id="KW-1185">Reference proteome</keyword>
<reference evidence="1" key="2">
    <citation type="journal article" date="2020" name="Nat. Commun.">
        <title>Large-scale genome sequencing of mycorrhizal fungi provides insights into the early evolution of symbiotic traits.</title>
        <authorList>
            <person name="Miyauchi S."/>
            <person name="Kiss E."/>
            <person name="Kuo A."/>
            <person name="Drula E."/>
            <person name="Kohler A."/>
            <person name="Sanchez-Garcia M."/>
            <person name="Morin E."/>
            <person name="Andreopoulos B."/>
            <person name="Barry K.W."/>
            <person name="Bonito G."/>
            <person name="Buee M."/>
            <person name="Carver A."/>
            <person name="Chen C."/>
            <person name="Cichocki N."/>
            <person name="Clum A."/>
            <person name="Culley D."/>
            <person name="Crous P.W."/>
            <person name="Fauchery L."/>
            <person name="Girlanda M."/>
            <person name="Hayes R.D."/>
            <person name="Keri Z."/>
            <person name="LaButti K."/>
            <person name="Lipzen A."/>
            <person name="Lombard V."/>
            <person name="Magnuson J."/>
            <person name="Maillard F."/>
            <person name="Murat C."/>
            <person name="Nolan M."/>
            <person name="Ohm R.A."/>
            <person name="Pangilinan J."/>
            <person name="Pereira M.F."/>
            <person name="Perotto S."/>
            <person name="Peter M."/>
            <person name="Pfister S."/>
            <person name="Riley R."/>
            <person name="Sitrit Y."/>
            <person name="Stielow J.B."/>
            <person name="Szollosi G."/>
            <person name="Zifcakova L."/>
            <person name="Stursova M."/>
            <person name="Spatafora J.W."/>
            <person name="Tedersoo L."/>
            <person name="Vaario L.M."/>
            <person name="Yamada A."/>
            <person name="Yan M."/>
            <person name="Wang P."/>
            <person name="Xu J."/>
            <person name="Bruns T."/>
            <person name="Baldrian P."/>
            <person name="Vilgalys R."/>
            <person name="Dunand C."/>
            <person name="Henrissat B."/>
            <person name="Grigoriev I.V."/>
            <person name="Hibbett D."/>
            <person name="Nagy L.G."/>
            <person name="Martin F.M."/>
        </authorList>
    </citation>
    <scope>NUCLEOTIDE SEQUENCE</scope>
    <source>
        <strain evidence="1">P2</strain>
    </source>
</reference>
<evidence type="ECO:0000313" key="2">
    <source>
        <dbReference type="Proteomes" id="UP000886501"/>
    </source>
</evidence>
<protein>
    <submittedName>
        <fullName evidence="1">Glycerol-3-phosphate O-acyltransferase</fullName>
    </submittedName>
</protein>
<proteinExistence type="predicted"/>
<organism evidence="1 2">
    <name type="scientific">Thelephora ganbajun</name>
    <name type="common">Ganba fungus</name>
    <dbReference type="NCBI Taxonomy" id="370292"/>
    <lineage>
        <taxon>Eukaryota</taxon>
        <taxon>Fungi</taxon>
        <taxon>Dikarya</taxon>
        <taxon>Basidiomycota</taxon>
        <taxon>Agaricomycotina</taxon>
        <taxon>Agaricomycetes</taxon>
        <taxon>Thelephorales</taxon>
        <taxon>Thelephoraceae</taxon>
        <taxon>Thelephora</taxon>
    </lineage>
</organism>
<dbReference type="EMBL" id="MU117965">
    <property type="protein sequence ID" value="KAF9653082.1"/>
    <property type="molecule type" value="Genomic_DNA"/>
</dbReference>
<accession>A0ACB6ZTZ6</accession>
<gene>
    <name evidence="1" type="ORF">BDM02DRAFT_3087885</name>
</gene>
<comment type="caution">
    <text evidence="1">The sequence shown here is derived from an EMBL/GenBank/DDBJ whole genome shotgun (WGS) entry which is preliminary data.</text>
</comment>